<gene>
    <name evidence="1" type="ORF">SAMN05444353_1131</name>
</gene>
<dbReference type="InterPro" id="IPR035965">
    <property type="entry name" value="PAS-like_dom_sf"/>
</dbReference>
<reference evidence="1 2" key="1">
    <citation type="submission" date="2016-10" db="EMBL/GenBank/DDBJ databases">
        <authorList>
            <person name="Varghese N."/>
            <person name="Submissions S."/>
        </authorList>
    </citation>
    <scope>NUCLEOTIDE SEQUENCE [LARGE SCALE GENOMIC DNA]</scope>
    <source>
        <strain evidence="1 2">DSW-5</strain>
    </source>
</reference>
<dbReference type="RefSeq" id="WP_053973312.1">
    <property type="nucleotide sequence ID" value="NZ_FNUE01000001.1"/>
</dbReference>
<sequence length="187" mass="22432">MKKIGYKAESILHKVSNLEKKHKIITYLSLLFLTTSTYFLRTENQQIKLDYITIKERNQHLKENMIIFNRNYENFPQPIWQKVKRGNRFIIQYINPAYVKKFGHTFKDDIYQVIGKDNFDIWPKKTAQIFYENDVAVSVTGIELEIEEDFVDKNNKPTILDVVKWRSIRDYKDTLVYGMVRGIREKK</sequence>
<accession>A0A1H5GTJ5</accession>
<comment type="caution">
    <text evidence="1">The sequence shown here is derived from an EMBL/GenBank/DDBJ whole genome shotgun (WGS) entry which is preliminary data.</text>
</comment>
<proteinExistence type="predicted"/>
<dbReference type="SUPFAM" id="SSF55785">
    <property type="entry name" value="PYP-like sensor domain (PAS domain)"/>
    <property type="match status" value="1"/>
</dbReference>
<evidence type="ECO:0000313" key="1">
    <source>
        <dbReference type="EMBL" id="SEE19026.1"/>
    </source>
</evidence>
<protein>
    <submittedName>
        <fullName evidence="1">Uncharacterized protein</fullName>
    </submittedName>
</protein>
<dbReference type="EMBL" id="FNUE01000001">
    <property type="protein sequence ID" value="SEE19026.1"/>
    <property type="molecule type" value="Genomic_DNA"/>
</dbReference>
<organism evidence="1 2">
    <name type="scientific">Polaribacter dokdonensis DSW-5</name>
    <dbReference type="NCBI Taxonomy" id="1300348"/>
    <lineage>
        <taxon>Bacteria</taxon>
        <taxon>Pseudomonadati</taxon>
        <taxon>Bacteroidota</taxon>
        <taxon>Flavobacteriia</taxon>
        <taxon>Flavobacteriales</taxon>
        <taxon>Flavobacteriaceae</taxon>
    </lineage>
</organism>
<dbReference type="Proteomes" id="UP000183071">
    <property type="component" value="Unassembled WGS sequence"/>
</dbReference>
<name>A0A1H5GTJ5_9FLAO</name>
<dbReference type="Gene3D" id="3.30.450.20">
    <property type="entry name" value="PAS domain"/>
    <property type="match status" value="1"/>
</dbReference>
<keyword evidence="2" id="KW-1185">Reference proteome</keyword>
<evidence type="ECO:0000313" key="2">
    <source>
        <dbReference type="Proteomes" id="UP000183071"/>
    </source>
</evidence>